<evidence type="ECO:0000256" key="2">
    <source>
        <dbReference type="ARBA" id="ARBA00004760"/>
    </source>
</evidence>
<evidence type="ECO:0000256" key="5">
    <source>
        <dbReference type="ARBA" id="ARBA00022679"/>
    </source>
</evidence>
<dbReference type="InterPro" id="IPR029044">
    <property type="entry name" value="Nucleotide-diphossugar_trans"/>
</dbReference>
<dbReference type="EMBL" id="AE017261">
    <property type="protein sequence ID" value="AAT43750.1"/>
    <property type="molecule type" value="Genomic_DNA"/>
</dbReference>
<reference evidence="10 11" key="1">
    <citation type="journal article" date="2004" name="Proc. Natl. Acad. Sci. U.S.A.">
        <title>Genome sequence of Picrophilus torridus and its implications for life around pH 0.</title>
        <authorList>
            <person name="Futterer O."/>
            <person name="Angelov A."/>
            <person name="Liesegang H."/>
            <person name="Gottschalk G."/>
            <person name="Schleper C."/>
            <person name="Schepers B."/>
            <person name="Dock C."/>
            <person name="Antranikian G."/>
            <person name="Liebl W."/>
        </authorList>
    </citation>
    <scope>NUCLEOTIDE SEQUENCE [LARGE SCALE GENOMIC DNA]</scope>
    <source>
        <strain evidence="11">ATCC 700027 / DSM 9790 / JCM 10055 / NBRC 100828</strain>
    </source>
</reference>
<gene>
    <name evidence="10" type="ordered locus">PTO1165</name>
</gene>
<comment type="subcellular location">
    <subcellularLocation>
        <location evidence="1">Membrane</location>
        <topology evidence="1">Multi-pass membrane protein</topology>
    </subcellularLocation>
</comment>
<evidence type="ECO:0000256" key="8">
    <source>
        <dbReference type="ARBA" id="ARBA00023136"/>
    </source>
</evidence>
<sequence>MILIIIYIIFLILISAGFLYIEFHPVKNCNRYGDYNKSCLVIVPCRGIDYSLEENLRSIADQNYKNYNVLCVVDDDKDQSLNIIKRLNIDYIKSDYHCKNCSGKVRAIATALSKYVYDSYVIADSDITVNKDWLENLLRPLSSEGIGISTTFPYFMPVAGFWSRVKELWGFVGQGLMESDLTRFGWGGSLAFKRDLIDNKIDFFSEHVSDDTVLTKMCKSQNKKIAYVKSAMPVVNSPEHFNEFYEWANRQTALSISASRKVLYYGLLFFFSYMFLFFSGIIMGIFYSPLFFLFLIPCIVYISKSILRLKKFRPIYIIIGIMIPFIYTSNLIKASRMKNIMWRGRIYNIDDKSLL</sequence>
<evidence type="ECO:0000256" key="1">
    <source>
        <dbReference type="ARBA" id="ARBA00004141"/>
    </source>
</evidence>
<feature type="transmembrane region" description="Helical" evidence="9">
    <location>
        <begin position="262"/>
        <end position="279"/>
    </location>
</feature>
<dbReference type="KEGG" id="pto:PTO1165"/>
<dbReference type="Pfam" id="PF13506">
    <property type="entry name" value="Glyco_transf_21"/>
    <property type="match status" value="1"/>
</dbReference>
<dbReference type="OrthoDB" id="27596at2157"/>
<organism evidence="10 11">
    <name type="scientific">Picrophilus torridus (strain ATCC 700027 / DSM 9790 / JCM 10055 / NBRC 100828 / KAW 2/3)</name>
    <dbReference type="NCBI Taxonomy" id="1122961"/>
    <lineage>
        <taxon>Archaea</taxon>
        <taxon>Methanobacteriati</taxon>
        <taxon>Thermoplasmatota</taxon>
        <taxon>Thermoplasmata</taxon>
        <taxon>Thermoplasmatales</taxon>
        <taxon>Picrophilaceae</taxon>
        <taxon>Picrophilus</taxon>
    </lineage>
</organism>
<dbReference type="InterPro" id="IPR025993">
    <property type="entry name" value="Ceramide_glucosylTrfase"/>
</dbReference>
<evidence type="ECO:0000256" key="9">
    <source>
        <dbReference type="SAM" id="Phobius"/>
    </source>
</evidence>
<protein>
    <submittedName>
        <fullName evidence="10">Glycosyltransferase</fullName>
        <ecNumber evidence="10">2.4.-.-</ecNumber>
    </submittedName>
</protein>
<dbReference type="GO" id="GO:0006679">
    <property type="term" value="P:glucosylceramide biosynthetic process"/>
    <property type="evidence" value="ECO:0007669"/>
    <property type="project" value="TreeGrafter"/>
</dbReference>
<feature type="transmembrane region" description="Helical" evidence="9">
    <location>
        <begin position="315"/>
        <end position="332"/>
    </location>
</feature>
<dbReference type="AlphaFoldDB" id="Q6KZV2"/>
<evidence type="ECO:0000256" key="3">
    <source>
        <dbReference type="ARBA" id="ARBA00004991"/>
    </source>
</evidence>
<feature type="transmembrane region" description="Helical" evidence="9">
    <location>
        <begin position="6"/>
        <end position="23"/>
    </location>
</feature>
<dbReference type="EC" id="2.4.-.-" evidence="10"/>
<keyword evidence="7 9" id="KW-1133">Transmembrane helix</keyword>
<comment type="pathway">
    <text evidence="2">Lipid metabolism; sphingolipid metabolism.</text>
</comment>
<keyword evidence="5 10" id="KW-0808">Transferase</keyword>
<dbReference type="GO" id="GO:0008120">
    <property type="term" value="F:ceramide glucosyltransferase activity"/>
    <property type="evidence" value="ECO:0007669"/>
    <property type="project" value="TreeGrafter"/>
</dbReference>
<keyword evidence="4 10" id="KW-0328">Glycosyltransferase</keyword>
<dbReference type="PaxDb" id="263820-PTO1165"/>
<evidence type="ECO:0000256" key="6">
    <source>
        <dbReference type="ARBA" id="ARBA00022692"/>
    </source>
</evidence>
<evidence type="ECO:0000313" key="11">
    <source>
        <dbReference type="Proteomes" id="UP000000438"/>
    </source>
</evidence>
<dbReference type="STRING" id="263820.PTO1165"/>
<keyword evidence="6 9" id="KW-0812">Transmembrane</keyword>
<dbReference type="Proteomes" id="UP000000438">
    <property type="component" value="Chromosome"/>
</dbReference>
<dbReference type="PANTHER" id="PTHR12726">
    <property type="entry name" value="CERAMIDE GLUCOSYLTRANSFERASE"/>
    <property type="match status" value="1"/>
</dbReference>
<dbReference type="PANTHER" id="PTHR12726:SF0">
    <property type="entry name" value="CERAMIDE GLUCOSYLTRANSFERASE"/>
    <property type="match status" value="1"/>
</dbReference>
<evidence type="ECO:0000256" key="7">
    <source>
        <dbReference type="ARBA" id="ARBA00022989"/>
    </source>
</evidence>
<proteinExistence type="predicted"/>
<dbReference type="HOGENOM" id="CLU_067021_0_0_2"/>
<dbReference type="Gene3D" id="3.90.550.10">
    <property type="entry name" value="Spore Coat Polysaccharide Biosynthesis Protein SpsA, Chain A"/>
    <property type="match status" value="1"/>
</dbReference>
<accession>Q6KZV2</accession>
<name>Q6KZV2_PICTO</name>
<evidence type="ECO:0000256" key="4">
    <source>
        <dbReference type="ARBA" id="ARBA00022676"/>
    </source>
</evidence>
<comment type="pathway">
    <text evidence="3">Sphingolipid metabolism.</text>
</comment>
<dbReference type="GO" id="GO:0016020">
    <property type="term" value="C:membrane"/>
    <property type="evidence" value="ECO:0007669"/>
    <property type="project" value="UniProtKB-SubCell"/>
</dbReference>
<dbReference type="InParanoid" id="Q6KZV2"/>
<dbReference type="CAZy" id="GT21">
    <property type="family name" value="Glycosyltransferase Family 21"/>
</dbReference>
<dbReference type="SUPFAM" id="SSF53448">
    <property type="entry name" value="Nucleotide-diphospho-sugar transferases"/>
    <property type="match status" value="1"/>
</dbReference>
<feature type="transmembrane region" description="Helical" evidence="9">
    <location>
        <begin position="285"/>
        <end position="303"/>
    </location>
</feature>
<keyword evidence="8 9" id="KW-0472">Membrane</keyword>
<evidence type="ECO:0000313" key="10">
    <source>
        <dbReference type="EMBL" id="AAT43750.1"/>
    </source>
</evidence>
<dbReference type="eggNOG" id="arCOG01389">
    <property type="taxonomic scope" value="Archaea"/>
</dbReference>